<keyword evidence="2" id="KW-1185">Reference proteome</keyword>
<evidence type="ECO:0000313" key="1">
    <source>
        <dbReference type="EMBL" id="SEL16541.1"/>
    </source>
</evidence>
<gene>
    <name evidence="1" type="ORF">SAMN05444583_106198</name>
</gene>
<dbReference type="EMBL" id="FOAW01000006">
    <property type="protein sequence ID" value="SEL16541.1"/>
    <property type="molecule type" value="Genomic_DNA"/>
</dbReference>
<dbReference type="Proteomes" id="UP000198677">
    <property type="component" value="Unassembled WGS sequence"/>
</dbReference>
<dbReference type="AlphaFoldDB" id="A0A1H7MZP3"/>
<accession>A0A1H7MZP3</accession>
<name>A0A1H7MZP3_9NOCA</name>
<reference evidence="2" key="1">
    <citation type="submission" date="2016-10" db="EMBL/GenBank/DDBJ databases">
        <authorList>
            <person name="Varghese N."/>
            <person name="Submissions S."/>
        </authorList>
    </citation>
    <scope>NUCLEOTIDE SEQUENCE [LARGE SCALE GENOMIC DNA]</scope>
    <source>
        <strain evidence="2">DSM 44675</strain>
    </source>
</reference>
<sequence length="29" mass="2981">MSTYIYDALVPYVGPAEAANLATLLAVGP</sequence>
<protein>
    <submittedName>
        <fullName evidence="1">Uncharacterized protein</fullName>
    </submittedName>
</protein>
<proteinExistence type="predicted"/>
<evidence type="ECO:0000313" key="2">
    <source>
        <dbReference type="Proteomes" id="UP000198677"/>
    </source>
</evidence>
<organism evidence="1 2">
    <name type="scientific">Rhodococcus maanshanensis</name>
    <dbReference type="NCBI Taxonomy" id="183556"/>
    <lineage>
        <taxon>Bacteria</taxon>
        <taxon>Bacillati</taxon>
        <taxon>Actinomycetota</taxon>
        <taxon>Actinomycetes</taxon>
        <taxon>Mycobacteriales</taxon>
        <taxon>Nocardiaceae</taxon>
        <taxon>Rhodococcus</taxon>
    </lineage>
</organism>